<dbReference type="Pfam" id="PF00563">
    <property type="entry name" value="EAL"/>
    <property type="match status" value="1"/>
</dbReference>
<dbReference type="Proteomes" id="UP001617669">
    <property type="component" value="Unassembled WGS sequence"/>
</dbReference>
<dbReference type="InterPro" id="IPR050706">
    <property type="entry name" value="Cyclic-di-GMP_PDE-like"/>
</dbReference>
<keyword evidence="1" id="KW-0472">Membrane</keyword>
<feature type="transmembrane region" description="Helical" evidence="1">
    <location>
        <begin position="188"/>
        <end position="204"/>
    </location>
</feature>
<gene>
    <name evidence="3" type="ORF">ACIKP9_10075</name>
</gene>
<dbReference type="RefSeq" id="WP_400882170.1">
    <property type="nucleotide sequence ID" value="NZ_JBIWXY010000002.1"/>
</dbReference>
<dbReference type="InterPro" id="IPR035919">
    <property type="entry name" value="EAL_sf"/>
</dbReference>
<keyword evidence="4" id="KW-1185">Reference proteome</keyword>
<protein>
    <submittedName>
        <fullName evidence="3">EAL domain-containing protein</fullName>
    </submittedName>
</protein>
<comment type="caution">
    <text evidence="3">The sequence shown here is derived from an EMBL/GenBank/DDBJ whole genome shotgun (WGS) entry which is preliminary data.</text>
</comment>
<dbReference type="PANTHER" id="PTHR33121">
    <property type="entry name" value="CYCLIC DI-GMP PHOSPHODIESTERASE PDEF"/>
    <property type="match status" value="1"/>
</dbReference>
<accession>A0ABW8GN23</accession>
<proteinExistence type="predicted"/>
<feature type="transmembrane region" description="Helical" evidence="1">
    <location>
        <begin position="14"/>
        <end position="34"/>
    </location>
</feature>
<evidence type="ECO:0000259" key="2">
    <source>
        <dbReference type="PROSITE" id="PS50883"/>
    </source>
</evidence>
<evidence type="ECO:0000313" key="4">
    <source>
        <dbReference type="Proteomes" id="UP001617669"/>
    </source>
</evidence>
<dbReference type="SMART" id="SM00052">
    <property type="entry name" value="EAL"/>
    <property type="match status" value="1"/>
</dbReference>
<feature type="domain" description="EAL" evidence="2">
    <location>
        <begin position="277"/>
        <end position="529"/>
    </location>
</feature>
<dbReference type="SUPFAM" id="SSF141868">
    <property type="entry name" value="EAL domain-like"/>
    <property type="match status" value="1"/>
</dbReference>
<organism evidence="3 4">
    <name type="scientific">Methylobacillus methanolivorans</name>
    <dbReference type="NCBI Taxonomy" id="1848927"/>
    <lineage>
        <taxon>Bacteria</taxon>
        <taxon>Pseudomonadati</taxon>
        <taxon>Pseudomonadota</taxon>
        <taxon>Betaproteobacteria</taxon>
        <taxon>Nitrosomonadales</taxon>
        <taxon>Methylophilaceae</taxon>
        <taxon>Methylobacillus</taxon>
    </lineage>
</organism>
<evidence type="ECO:0000313" key="3">
    <source>
        <dbReference type="EMBL" id="MFJ5446572.1"/>
    </source>
</evidence>
<feature type="transmembrane region" description="Helical" evidence="1">
    <location>
        <begin position="149"/>
        <end position="167"/>
    </location>
</feature>
<sequence length="539" mass="60002">MLHSIQPLSQGLKIPSPLLGMLFWIMASIAMFVCQRLVEHAAVSVDKFSRQITTSHAAIGVGSIIWTLDVAGFFIYEPGIVSKNLELIPALIALIIITLGCRVTIPTLAASTRNSTVILASTVLVIALLTAHCVIVNWQTPSMVYQDGWNIAGAIFFILALTLYMSFSHQRVKLRNLKTPVAWNNWQDWVLGGGVILCIHWLLVNGVTSPPDSLSNTEPPANTLLLLLLIIGSSLAIGTELLFNLRSDRQRQQFFHQGLSLLRASHVSISPAQDHNLAMLADHFNELVNPDKLVLHFQPIVNLRSHSIHLEALLRLEHERLGRINPEQFFLACELHKRTVEVDKLIILNALQCLKHWREQDMLPCISVNIAPITLLSKEFIPWLISALDKLSLPTHQLCLEITEHAIIAYEKEIVDVMSHLNNIGVRVVMDDFGVGYSSLSVLADLPIAGIKCDRLFLRNIQHEPRRQLLLRKVAVMCAELSIPVTIEGVETEEELSIVQQCGIDSIQGYFFARPMPAEEIPAWVSNSLPLLPSLATSS</sequence>
<dbReference type="InterPro" id="IPR001633">
    <property type="entry name" value="EAL_dom"/>
</dbReference>
<keyword evidence="1" id="KW-1133">Transmembrane helix</keyword>
<reference evidence="3 4" key="1">
    <citation type="submission" date="2024-11" db="EMBL/GenBank/DDBJ databases">
        <authorList>
            <person name="Kaparullina E.N."/>
            <person name="Delegan Y.A."/>
            <person name="Doronina N.V."/>
        </authorList>
    </citation>
    <scope>NUCLEOTIDE SEQUENCE [LARGE SCALE GENOMIC DNA]</scope>
    <source>
        <strain evidence="3 4">7sh_L</strain>
    </source>
</reference>
<feature type="transmembrane region" description="Helical" evidence="1">
    <location>
        <begin position="117"/>
        <end position="137"/>
    </location>
</feature>
<evidence type="ECO:0000256" key="1">
    <source>
        <dbReference type="SAM" id="Phobius"/>
    </source>
</evidence>
<name>A0ABW8GN23_9PROT</name>
<feature type="transmembrane region" description="Helical" evidence="1">
    <location>
        <begin position="87"/>
        <end position="105"/>
    </location>
</feature>
<dbReference type="CDD" id="cd01948">
    <property type="entry name" value="EAL"/>
    <property type="match status" value="1"/>
</dbReference>
<keyword evidence="1" id="KW-0812">Transmembrane</keyword>
<dbReference type="EMBL" id="JBIWXY010000002">
    <property type="protein sequence ID" value="MFJ5446572.1"/>
    <property type="molecule type" value="Genomic_DNA"/>
</dbReference>
<feature type="transmembrane region" description="Helical" evidence="1">
    <location>
        <begin position="55"/>
        <end position="75"/>
    </location>
</feature>
<dbReference type="PROSITE" id="PS50883">
    <property type="entry name" value="EAL"/>
    <property type="match status" value="1"/>
</dbReference>
<dbReference type="Gene3D" id="3.20.20.450">
    <property type="entry name" value="EAL domain"/>
    <property type="match status" value="1"/>
</dbReference>
<dbReference type="PANTHER" id="PTHR33121:SF70">
    <property type="entry name" value="SIGNALING PROTEIN YKOW"/>
    <property type="match status" value="1"/>
</dbReference>
<feature type="transmembrane region" description="Helical" evidence="1">
    <location>
        <begin position="224"/>
        <end position="243"/>
    </location>
</feature>